<dbReference type="Gene3D" id="1.10.10.10">
    <property type="entry name" value="Winged helix-like DNA-binding domain superfamily/Winged helix DNA-binding domain"/>
    <property type="match status" value="1"/>
</dbReference>
<dbReference type="SUPFAM" id="SSF88946">
    <property type="entry name" value="Sigma2 domain of RNA polymerase sigma factors"/>
    <property type="match status" value="1"/>
</dbReference>
<dbReference type="InterPro" id="IPR013325">
    <property type="entry name" value="RNA_pol_sigma_r2"/>
</dbReference>
<dbReference type="GO" id="GO:0016987">
    <property type="term" value="F:sigma factor activity"/>
    <property type="evidence" value="ECO:0007669"/>
    <property type="project" value="UniProtKB-KW"/>
</dbReference>
<organism evidence="7 8">
    <name type="scientific">Gemmobacter fulvus</name>
    <dbReference type="NCBI Taxonomy" id="2840474"/>
    <lineage>
        <taxon>Bacteria</taxon>
        <taxon>Pseudomonadati</taxon>
        <taxon>Pseudomonadota</taxon>
        <taxon>Alphaproteobacteria</taxon>
        <taxon>Rhodobacterales</taxon>
        <taxon>Paracoccaceae</taxon>
        <taxon>Gemmobacter</taxon>
    </lineage>
</organism>
<dbReference type="GO" id="GO:0006352">
    <property type="term" value="P:DNA-templated transcription initiation"/>
    <property type="evidence" value="ECO:0007669"/>
    <property type="project" value="InterPro"/>
</dbReference>
<keyword evidence="4" id="KW-0804">Transcription</keyword>
<keyword evidence="8" id="KW-1185">Reference proteome</keyword>
<evidence type="ECO:0000256" key="4">
    <source>
        <dbReference type="ARBA" id="ARBA00023163"/>
    </source>
</evidence>
<comment type="similarity">
    <text evidence="1">Belongs to the sigma-70 factor family. ECF subfamily.</text>
</comment>
<feature type="domain" description="RNA polymerase sigma-70 region 2" evidence="5">
    <location>
        <begin position="4"/>
        <end position="66"/>
    </location>
</feature>
<protein>
    <submittedName>
        <fullName evidence="7">RNA polymerase sigma factor</fullName>
    </submittedName>
</protein>
<dbReference type="InterPro" id="IPR013249">
    <property type="entry name" value="RNA_pol_sigma70_r4_t2"/>
</dbReference>
<accession>A0A975S2T9</accession>
<evidence type="ECO:0000259" key="5">
    <source>
        <dbReference type="Pfam" id="PF04542"/>
    </source>
</evidence>
<proteinExistence type="inferred from homology"/>
<gene>
    <name evidence="7" type="ORF">KM031_12360</name>
</gene>
<sequence>MIEMLPRLRSFALSLTRARDTADDLVQQTCEKGLRNLAGFQPGTRLDAWLFRIMRNTWIDTVRARKEAMPLDDLTEGAELMGEDGRRTSEDRLHLAEVRRAIARLPEDQRAVLLLVCVDGLRYREVAAALDIPEGTVMSRLSRARLALAAELNRTEEPAARRGNTP</sequence>
<dbReference type="Pfam" id="PF04542">
    <property type="entry name" value="Sigma70_r2"/>
    <property type="match status" value="1"/>
</dbReference>
<keyword evidence="3" id="KW-0731">Sigma factor</keyword>
<feature type="domain" description="RNA polymerase sigma factor 70 region 4 type 2" evidence="6">
    <location>
        <begin position="96"/>
        <end position="148"/>
    </location>
</feature>
<evidence type="ECO:0000259" key="6">
    <source>
        <dbReference type="Pfam" id="PF08281"/>
    </source>
</evidence>
<dbReference type="PANTHER" id="PTHR43133">
    <property type="entry name" value="RNA POLYMERASE ECF-TYPE SIGMA FACTO"/>
    <property type="match status" value="1"/>
</dbReference>
<dbReference type="InterPro" id="IPR007627">
    <property type="entry name" value="RNA_pol_sigma70_r2"/>
</dbReference>
<dbReference type="CDD" id="cd06171">
    <property type="entry name" value="Sigma70_r4"/>
    <property type="match status" value="1"/>
</dbReference>
<dbReference type="Proteomes" id="UP000679352">
    <property type="component" value="Chromosome"/>
</dbReference>
<evidence type="ECO:0000256" key="3">
    <source>
        <dbReference type="ARBA" id="ARBA00023082"/>
    </source>
</evidence>
<dbReference type="InterPro" id="IPR036388">
    <property type="entry name" value="WH-like_DNA-bd_sf"/>
</dbReference>
<dbReference type="NCBIfam" id="TIGR02937">
    <property type="entry name" value="sigma70-ECF"/>
    <property type="match status" value="1"/>
</dbReference>
<dbReference type="InterPro" id="IPR013324">
    <property type="entry name" value="RNA_pol_sigma_r3/r4-like"/>
</dbReference>
<dbReference type="GO" id="GO:0003677">
    <property type="term" value="F:DNA binding"/>
    <property type="evidence" value="ECO:0007669"/>
    <property type="project" value="InterPro"/>
</dbReference>
<evidence type="ECO:0000313" key="8">
    <source>
        <dbReference type="Proteomes" id="UP000679352"/>
    </source>
</evidence>
<dbReference type="EMBL" id="CP076361">
    <property type="protein sequence ID" value="QWK92032.1"/>
    <property type="molecule type" value="Genomic_DNA"/>
</dbReference>
<dbReference type="RefSeq" id="WP_215504993.1">
    <property type="nucleotide sequence ID" value="NZ_CP076361.1"/>
</dbReference>
<dbReference type="Pfam" id="PF08281">
    <property type="entry name" value="Sigma70_r4_2"/>
    <property type="match status" value="1"/>
</dbReference>
<dbReference type="InterPro" id="IPR039425">
    <property type="entry name" value="RNA_pol_sigma-70-like"/>
</dbReference>
<dbReference type="InterPro" id="IPR014284">
    <property type="entry name" value="RNA_pol_sigma-70_dom"/>
</dbReference>
<keyword evidence="2" id="KW-0805">Transcription regulation</keyword>
<name>A0A975S2T9_9RHOB</name>
<dbReference type="SUPFAM" id="SSF88659">
    <property type="entry name" value="Sigma3 and sigma4 domains of RNA polymerase sigma factors"/>
    <property type="match status" value="1"/>
</dbReference>
<evidence type="ECO:0000256" key="2">
    <source>
        <dbReference type="ARBA" id="ARBA00023015"/>
    </source>
</evidence>
<dbReference type="KEGG" id="gfu:KM031_12360"/>
<dbReference type="Gene3D" id="1.10.1740.10">
    <property type="match status" value="1"/>
</dbReference>
<dbReference type="AlphaFoldDB" id="A0A975S2T9"/>
<dbReference type="PANTHER" id="PTHR43133:SF25">
    <property type="entry name" value="RNA POLYMERASE SIGMA FACTOR RFAY-RELATED"/>
    <property type="match status" value="1"/>
</dbReference>
<evidence type="ECO:0000313" key="7">
    <source>
        <dbReference type="EMBL" id="QWK92032.1"/>
    </source>
</evidence>
<reference evidence="7" key="1">
    <citation type="submission" date="2021-06" db="EMBL/GenBank/DDBJ databases">
        <title>Direct submission.</title>
        <authorList>
            <person name="Lee C.-S."/>
            <person name="Jin L."/>
        </authorList>
    </citation>
    <scope>NUCLEOTIDE SEQUENCE</scope>
    <source>
        <strain evidence="7">Con5</strain>
    </source>
</reference>
<evidence type="ECO:0000256" key="1">
    <source>
        <dbReference type="ARBA" id="ARBA00010641"/>
    </source>
</evidence>